<sequence length="487" mass="54258">MRIGLQLLLGYVLVAMLACYLVFTIFLQEVKPTVRRATEGMLIDTASLLATIVAEELTSLDQVKKSAFGEAFRNVNSSPIKANIDGIIKDKMAYRVYITDKNGLVIFDSDKQDEGKDFSRWNDVYLTLRGKYGARTTRTDPSDPSSSVMYVAAPIKIDGELVGVLTVSKPNQAMSVIIDKGERRILIGGGILISVALLIGVFIIWWINRSIKKLVRYANQVSNRENTILPKLGSPELKALANALEEMRLKLDGKDYIEKYIHTLAHELKSPLSSIRAATEILQDSNDKMLLQTENLTNVKKTQSRFLNNIDQQTERMSVLIERMLQLARLESRVGVNFKSVNMRELIEQLIDSKLVEAQLLGIELVTIENEAVKVKGDQFLLTQALSNVLSNALDFTPSGGQIEINATVKGEYYSVEIKDTGTGIPDYAINRIYERFYSLPRPNKGKSSGLGLSFVKEVAIVHNGSILIENRPDRQGTVATLMIKIA</sequence>
<dbReference type="Pfam" id="PF00672">
    <property type="entry name" value="HAMP"/>
    <property type="match status" value="1"/>
</dbReference>
<dbReference type="Gene3D" id="3.30.450.20">
    <property type="entry name" value="PAS domain"/>
    <property type="match status" value="1"/>
</dbReference>
<keyword evidence="7 12" id="KW-0812">Transmembrane</keyword>
<feature type="transmembrane region" description="Helical" evidence="12">
    <location>
        <begin position="185"/>
        <end position="207"/>
    </location>
</feature>
<comment type="subcellular location">
    <subcellularLocation>
        <location evidence="2">Cell membrane</location>
        <topology evidence="2">Multi-pass membrane protein</topology>
    </subcellularLocation>
</comment>
<dbReference type="InterPro" id="IPR036890">
    <property type="entry name" value="HATPase_C_sf"/>
</dbReference>
<dbReference type="PRINTS" id="PR00344">
    <property type="entry name" value="BCTRLSENSOR"/>
</dbReference>
<evidence type="ECO:0000256" key="9">
    <source>
        <dbReference type="ARBA" id="ARBA00022989"/>
    </source>
</evidence>
<dbReference type="CDD" id="cd00082">
    <property type="entry name" value="HisKA"/>
    <property type="match status" value="1"/>
</dbReference>
<dbReference type="Gene3D" id="1.10.287.130">
    <property type="match status" value="1"/>
</dbReference>
<dbReference type="RefSeq" id="WP_345488425.1">
    <property type="nucleotide sequence ID" value="NZ_BAABHY010000001.1"/>
</dbReference>
<dbReference type="Pfam" id="PF02518">
    <property type="entry name" value="HATPase_c"/>
    <property type="match status" value="1"/>
</dbReference>
<dbReference type="SUPFAM" id="SSF47384">
    <property type="entry name" value="Homodimeric domain of signal transducing histidine kinase"/>
    <property type="match status" value="1"/>
</dbReference>
<dbReference type="PROSITE" id="PS51257">
    <property type="entry name" value="PROKAR_LIPOPROTEIN"/>
    <property type="match status" value="1"/>
</dbReference>
<dbReference type="PROSITE" id="PS50109">
    <property type="entry name" value="HIS_KIN"/>
    <property type="match status" value="1"/>
</dbReference>
<evidence type="ECO:0000256" key="6">
    <source>
        <dbReference type="ARBA" id="ARBA00022679"/>
    </source>
</evidence>
<keyword evidence="8 15" id="KW-0418">Kinase</keyword>
<dbReference type="EMBL" id="BAABHY010000001">
    <property type="protein sequence ID" value="GAA5105733.1"/>
    <property type="molecule type" value="Genomic_DNA"/>
</dbReference>
<evidence type="ECO:0000313" key="16">
    <source>
        <dbReference type="Proteomes" id="UP001500171"/>
    </source>
</evidence>
<organism evidence="15 16">
    <name type="scientific">Orbus sasakiae</name>
    <dbReference type="NCBI Taxonomy" id="1078475"/>
    <lineage>
        <taxon>Bacteria</taxon>
        <taxon>Pseudomonadati</taxon>
        <taxon>Pseudomonadota</taxon>
        <taxon>Gammaproteobacteria</taxon>
        <taxon>Orbales</taxon>
        <taxon>Orbaceae</taxon>
        <taxon>Orbus</taxon>
    </lineage>
</organism>
<dbReference type="PANTHER" id="PTHR45436:SF10">
    <property type="entry name" value="HISTIDINE KINASE"/>
    <property type="match status" value="1"/>
</dbReference>
<comment type="catalytic activity">
    <reaction evidence="1">
        <text>ATP + protein L-histidine = ADP + protein N-phospho-L-histidine.</text>
        <dbReference type="EC" id="2.7.13.3"/>
    </reaction>
</comment>
<evidence type="ECO:0000256" key="3">
    <source>
        <dbReference type="ARBA" id="ARBA00012438"/>
    </source>
</evidence>
<dbReference type="InterPro" id="IPR004358">
    <property type="entry name" value="Sig_transdc_His_kin-like_C"/>
</dbReference>
<protein>
    <recommendedName>
        <fullName evidence="3">histidine kinase</fullName>
        <ecNumber evidence="3">2.7.13.3</ecNumber>
    </recommendedName>
</protein>
<feature type="transmembrane region" description="Helical" evidence="12">
    <location>
        <begin position="6"/>
        <end position="27"/>
    </location>
</feature>
<evidence type="ECO:0000256" key="8">
    <source>
        <dbReference type="ARBA" id="ARBA00022777"/>
    </source>
</evidence>
<dbReference type="Proteomes" id="UP001500171">
    <property type="component" value="Unassembled WGS sequence"/>
</dbReference>
<keyword evidence="11 12" id="KW-0472">Membrane</keyword>
<dbReference type="PROSITE" id="PS50885">
    <property type="entry name" value="HAMP"/>
    <property type="match status" value="1"/>
</dbReference>
<dbReference type="Pfam" id="PF00512">
    <property type="entry name" value="HisKA"/>
    <property type="match status" value="1"/>
</dbReference>
<evidence type="ECO:0000256" key="5">
    <source>
        <dbReference type="ARBA" id="ARBA00022553"/>
    </source>
</evidence>
<name>A0ABP9MZX4_9GAMM</name>
<dbReference type="CDD" id="cd18773">
    <property type="entry name" value="PDC1_HK_sensor"/>
    <property type="match status" value="1"/>
</dbReference>
<evidence type="ECO:0000313" key="15">
    <source>
        <dbReference type="EMBL" id="GAA5105733.1"/>
    </source>
</evidence>
<dbReference type="InterPro" id="IPR036097">
    <property type="entry name" value="HisK_dim/P_sf"/>
</dbReference>
<evidence type="ECO:0000256" key="1">
    <source>
        <dbReference type="ARBA" id="ARBA00000085"/>
    </source>
</evidence>
<dbReference type="InterPro" id="IPR050428">
    <property type="entry name" value="TCS_sensor_his_kinase"/>
</dbReference>
<dbReference type="SUPFAM" id="SSF55874">
    <property type="entry name" value="ATPase domain of HSP90 chaperone/DNA topoisomerase II/histidine kinase"/>
    <property type="match status" value="1"/>
</dbReference>
<dbReference type="InterPro" id="IPR003660">
    <property type="entry name" value="HAMP_dom"/>
</dbReference>
<reference evidence="16" key="1">
    <citation type="journal article" date="2019" name="Int. J. Syst. Evol. Microbiol.">
        <title>The Global Catalogue of Microorganisms (GCM) 10K type strain sequencing project: providing services to taxonomists for standard genome sequencing and annotation.</title>
        <authorList>
            <consortium name="The Broad Institute Genomics Platform"/>
            <consortium name="The Broad Institute Genome Sequencing Center for Infectious Disease"/>
            <person name="Wu L."/>
            <person name="Ma J."/>
        </authorList>
    </citation>
    <scope>NUCLEOTIDE SEQUENCE [LARGE SCALE GENOMIC DNA]</scope>
    <source>
        <strain evidence="16">JCM 18050</strain>
    </source>
</reference>
<keyword evidence="6" id="KW-0808">Transferase</keyword>
<evidence type="ECO:0000256" key="11">
    <source>
        <dbReference type="ARBA" id="ARBA00023136"/>
    </source>
</evidence>
<dbReference type="InterPro" id="IPR003661">
    <property type="entry name" value="HisK_dim/P_dom"/>
</dbReference>
<evidence type="ECO:0000259" key="14">
    <source>
        <dbReference type="PROSITE" id="PS50885"/>
    </source>
</evidence>
<evidence type="ECO:0000256" key="7">
    <source>
        <dbReference type="ARBA" id="ARBA00022692"/>
    </source>
</evidence>
<keyword evidence="9 12" id="KW-1133">Transmembrane helix</keyword>
<dbReference type="SUPFAM" id="SSF103190">
    <property type="entry name" value="Sensory domain-like"/>
    <property type="match status" value="1"/>
</dbReference>
<evidence type="ECO:0000259" key="13">
    <source>
        <dbReference type="PROSITE" id="PS50109"/>
    </source>
</evidence>
<dbReference type="SMART" id="SM00387">
    <property type="entry name" value="HATPase_c"/>
    <property type="match status" value="1"/>
</dbReference>
<comment type="caution">
    <text evidence="15">The sequence shown here is derived from an EMBL/GenBank/DDBJ whole genome shotgun (WGS) entry which is preliminary data.</text>
</comment>
<dbReference type="NCBIfam" id="NF008312">
    <property type="entry name" value="PRK11100.1"/>
    <property type="match status" value="1"/>
</dbReference>
<accession>A0ABP9MZX4</accession>
<keyword evidence="16" id="KW-1185">Reference proteome</keyword>
<dbReference type="GO" id="GO:0016301">
    <property type="term" value="F:kinase activity"/>
    <property type="evidence" value="ECO:0007669"/>
    <property type="project" value="UniProtKB-KW"/>
</dbReference>
<dbReference type="EC" id="2.7.13.3" evidence="3"/>
<feature type="domain" description="HAMP" evidence="14">
    <location>
        <begin position="205"/>
        <end position="256"/>
    </location>
</feature>
<dbReference type="SMART" id="SM00388">
    <property type="entry name" value="HisKA"/>
    <property type="match status" value="1"/>
</dbReference>
<evidence type="ECO:0000256" key="2">
    <source>
        <dbReference type="ARBA" id="ARBA00004651"/>
    </source>
</evidence>
<dbReference type="Gene3D" id="6.10.340.10">
    <property type="match status" value="1"/>
</dbReference>
<feature type="domain" description="Histidine kinase" evidence="13">
    <location>
        <begin position="263"/>
        <end position="487"/>
    </location>
</feature>
<dbReference type="InterPro" id="IPR003594">
    <property type="entry name" value="HATPase_dom"/>
</dbReference>
<keyword evidence="10" id="KW-0902">Two-component regulatory system</keyword>
<proteinExistence type="predicted"/>
<evidence type="ECO:0000256" key="12">
    <source>
        <dbReference type="SAM" id="Phobius"/>
    </source>
</evidence>
<dbReference type="InterPro" id="IPR029151">
    <property type="entry name" value="Sensor-like_sf"/>
</dbReference>
<evidence type="ECO:0000256" key="4">
    <source>
        <dbReference type="ARBA" id="ARBA00022475"/>
    </source>
</evidence>
<dbReference type="Gene3D" id="3.30.565.10">
    <property type="entry name" value="Histidine kinase-like ATPase, C-terminal domain"/>
    <property type="match status" value="1"/>
</dbReference>
<gene>
    <name evidence="15" type="primary">creC</name>
    <name evidence="15" type="ORF">GCM10023211_04790</name>
</gene>
<keyword evidence="5" id="KW-0597">Phosphoprotein</keyword>
<evidence type="ECO:0000256" key="10">
    <source>
        <dbReference type="ARBA" id="ARBA00023012"/>
    </source>
</evidence>
<dbReference type="PANTHER" id="PTHR45436">
    <property type="entry name" value="SENSOR HISTIDINE KINASE YKOH"/>
    <property type="match status" value="1"/>
</dbReference>
<dbReference type="InterPro" id="IPR005467">
    <property type="entry name" value="His_kinase_dom"/>
</dbReference>
<keyword evidence="4" id="KW-1003">Cell membrane</keyword>